<evidence type="ECO:0000256" key="8">
    <source>
        <dbReference type="ARBA" id="ARBA00018836"/>
    </source>
</evidence>
<evidence type="ECO:0000256" key="4">
    <source>
        <dbReference type="ARBA" id="ARBA00004904"/>
    </source>
</evidence>
<dbReference type="GO" id="GO:0030145">
    <property type="term" value="F:manganese ion binding"/>
    <property type="evidence" value="ECO:0007669"/>
    <property type="project" value="UniProtKB-UniRule"/>
</dbReference>
<comment type="cofactor">
    <cofactor evidence="14">
        <name>Mg(2+)</name>
        <dbReference type="ChEBI" id="CHEBI:18420"/>
    </cofactor>
    <cofactor evidence="14">
        <name>Mn(2+)</name>
        <dbReference type="ChEBI" id="CHEBI:29035"/>
    </cofactor>
    <text evidence="14">Binds 2 divalent metal cations per subunit. Magnesium or manganese.</text>
</comment>
<dbReference type="GO" id="GO:0000287">
    <property type="term" value="F:magnesium ion binding"/>
    <property type="evidence" value="ECO:0007669"/>
    <property type="project" value="UniProtKB-UniRule"/>
</dbReference>
<dbReference type="SUPFAM" id="SSF142695">
    <property type="entry name" value="RibA-like"/>
    <property type="match status" value="1"/>
</dbReference>
<feature type="site" description="Essential for catalytic activity" evidence="14">
    <location>
        <position position="171"/>
    </location>
</feature>
<keyword evidence="11 14" id="KW-0460">Magnesium</keyword>
<feature type="binding site" evidence="14">
    <location>
        <position position="150"/>
    </location>
    <ligand>
        <name>Mg(2+)</name>
        <dbReference type="ChEBI" id="CHEBI:18420"/>
        <label>2</label>
    </ligand>
</feature>
<dbReference type="PANTHER" id="PTHR21327">
    <property type="entry name" value="GTP CYCLOHYDROLASE II-RELATED"/>
    <property type="match status" value="1"/>
</dbReference>
<comment type="catalytic activity">
    <reaction evidence="1 14">
        <text>D-ribulose 5-phosphate = (2S)-2-hydroxy-3-oxobutyl phosphate + formate + H(+)</text>
        <dbReference type="Rhea" id="RHEA:18457"/>
        <dbReference type="ChEBI" id="CHEBI:15378"/>
        <dbReference type="ChEBI" id="CHEBI:15740"/>
        <dbReference type="ChEBI" id="CHEBI:58121"/>
        <dbReference type="ChEBI" id="CHEBI:58830"/>
        <dbReference type="EC" id="4.1.99.12"/>
    </reaction>
</comment>
<evidence type="ECO:0000313" key="17">
    <source>
        <dbReference type="Proteomes" id="UP000238589"/>
    </source>
</evidence>
<comment type="pathway">
    <text evidence="4 14">Cofactor biosynthesis; riboflavin biosynthesis; 2-hydroxy-3-oxobutyl phosphate from D-ribulose 5-phosphate: step 1/1.</text>
</comment>
<comment type="subunit">
    <text evidence="14">Homodimer.</text>
</comment>
<comment type="similarity">
    <text evidence="14">Belongs to the DHBP synthase family.</text>
</comment>
<evidence type="ECO:0000256" key="1">
    <source>
        <dbReference type="ARBA" id="ARBA00000141"/>
    </source>
</evidence>
<dbReference type="Pfam" id="PF00925">
    <property type="entry name" value="GTP_cyclohydro2"/>
    <property type="match status" value="1"/>
</dbReference>
<sequence>MKQALTPVGISPVEDIVADMKAGRMVILVDEEDRENEGDLVLAADHVTPEAINFMAKFGRGLICLTLTRERCEYLKLPPMAARNGTVYSTAFTVSIEAAEGVTTGISAADRARTIQVAVDRNSKPTDLVQPGHVFPLQAVDGGVLMRAGHTEAGCDLAAMAGCSPSAVICEIMNDDGTMARLPDLQLFAAEHGLKIGTIADLIHYRSANESLVRQVSSRPLDTAFGEFTAHAFRDGPSGSLHLALVRGSWGAEESIPVRVHEPLSVLDALEVGRSMHSWTLETSLRHIAEQGKGVAVLLNCGETADQLLAQFEGTARSAQAPERGRMDLRTYGVGAQILRECGVNKMQLLGTPRRMPSMTGYGLEVTGFISKTEEN</sequence>
<evidence type="ECO:0000256" key="6">
    <source>
        <dbReference type="ARBA" id="ARBA00008976"/>
    </source>
</evidence>
<dbReference type="InterPro" id="IPR036144">
    <property type="entry name" value="RibA-like_sf"/>
</dbReference>
<comment type="similarity">
    <text evidence="5">In the N-terminal section; belongs to the DHBP synthase family.</text>
</comment>
<gene>
    <name evidence="14 16" type="primary">ribB</name>
    <name evidence="16" type="ORF">C6P64_05000</name>
</gene>
<proteinExistence type="inferred from homology"/>
<evidence type="ECO:0000313" key="16">
    <source>
        <dbReference type="EMBL" id="PRD66320.1"/>
    </source>
</evidence>
<evidence type="ECO:0000256" key="13">
    <source>
        <dbReference type="ARBA" id="ARBA00023239"/>
    </source>
</evidence>
<feature type="binding site" evidence="14">
    <location>
        <position position="39"/>
    </location>
    <ligand>
        <name>D-ribulose 5-phosphate</name>
        <dbReference type="ChEBI" id="CHEBI:58121"/>
    </ligand>
</feature>
<keyword evidence="9 14" id="KW-0686">Riboflavin biosynthesis</keyword>
<dbReference type="GO" id="GO:0005829">
    <property type="term" value="C:cytosol"/>
    <property type="evidence" value="ECO:0007669"/>
    <property type="project" value="TreeGrafter"/>
</dbReference>
<protein>
    <recommendedName>
        <fullName evidence="8 14">3,4-dihydroxy-2-butanone 4-phosphate synthase</fullName>
        <shortName evidence="14">DHBP synthase</shortName>
        <ecNumber evidence="7 14">4.1.99.12</ecNumber>
    </recommendedName>
</protein>
<dbReference type="Gene3D" id="3.90.870.10">
    <property type="entry name" value="DHBP synthase"/>
    <property type="match status" value="1"/>
</dbReference>
<dbReference type="RefSeq" id="WP_105747491.1">
    <property type="nucleotide sequence ID" value="NZ_PVLQ01000013.1"/>
</dbReference>
<evidence type="ECO:0000256" key="11">
    <source>
        <dbReference type="ARBA" id="ARBA00022842"/>
    </source>
</evidence>
<dbReference type="EMBL" id="PVLQ01000013">
    <property type="protein sequence ID" value="PRD66320.1"/>
    <property type="molecule type" value="Genomic_DNA"/>
</dbReference>
<dbReference type="UniPathway" id="UPA00275">
    <property type="reaction ID" value="UER00399"/>
</dbReference>
<evidence type="ECO:0000259" key="15">
    <source>
        <dbReference type="Pfam" id="PF00925"/>
    </source>
</evidence>
<feature type="binding site" evidence="14">
    <location>
        <begin position="34"/>
        <end position="35"/>
    </location>
    <ligand>
        <name>D-ribulose 5-phosphate</name>
        <dbReference type="ChEBI" id="CHEBI:58121"/>
    </ligand>
</feature>
<dbReference type="Pfam" id="PF00926">
    <property type="entry name" value="DHBP_synthase"/>
    <property type="match status" value="1"/>
</dbReference>
<dbReference type="Gene3D" id="3.40.50.10990">
    <property type="entry name" value="GTP cyclohydrolase II"/>
    <property type="match status" value="1"/>
</dbReference>
<keyword evidence="10 14" id="KW-0479">Metal-binding</keyword>
<keyword evidence="17" id="KW-1185">Reference proteome</keyword>
<dbReference type="SUPFAM" id="SSF55821">
    <property type="entry name" value="YrdC/RibB"/>
    <property type="match status" value="1"/>
</dbReference>
<organism evidence="16 17">
    <name type="scientific">Malikia granosa</name>
    <dbReference type="NCBI Taxonomy" id="263067"/>
    <lineage>
        <taxon>Bacteria</taxon>
        <taxon>Pseudomonadati</taxon>
        <taxon>Pseudomonadota</taxon>
        <taxon>Betaproteobacteria</taxon>
        <taxon>Burkholderiales</taxon>
        <taxon>Comamonadaceae</taxon>
        <taxon>Malikia</taxon>
    </lineage>
</organism>
<evidence type="ECO:0000256" key="9">
    <source>
        <dbReference type="ARBA" id="ARBA00022619"/>
    </source>
</evidence>
<dbReference type="AlphaFoldDB" id="A0A2S9K787"/>
<comment type="cofactor">
    <cofactor evidence="2">
        <name>Mn(2+)</name>
        <dbReference type="ChEBI" id="CHEBI:29035"/>
    </cofactor>
</comment>
<evidence type="ECO:0000256" key="12">
    <source>
        <dbReference type="ARBA" id="ARBA00023211"/>
    </source>
</evidence>
<feature type="domain" description="GTP cyclohydrolase II" evidence="15">
    <location>
        <begin position="216"/>
        <end position="370"/>
    </location>
</feature>
<evidence type="ECO:0000256" key="14">
    <source>
        <dbReference type="HAMAP-Rule" id="MF_00180"/>
    </source>
</evidence>
<dbReference type="EC" id="4.1.99.12" evidence="7 14"/>
<comment type="function">
    <text evidence="3 14">Catalyzes the conversion of D-ribulose 5-phosphate to formate and 3,4-dihydroxy-2-butanone 4-phosphate.</text>
</comment>
<feature type="binding site" evidence="14">
    <location>
        <position position="35"/>
    </location>
    <ligand>
        <name>Mg(2+)</name>
        <dbReference type="ChEBI" id="CHEBI:18420"/>
        <label>1</label>
    </ligand>
</feature>
<dbReference type="PIRSF" id="PIRSF001259">
    <property type="entry name" value="RibA"/>
    <property type="match status" value="1"/>
</dbReference>
<accession>A0A2S9K787</accession>
<keyword evidence="13 14" id="KW-0456">Lyase</keyword>
<dbReference type="InterPro" id="IPR000422">
    <property type="entry name" value="DHBP_synthase_RibB"/>
</dbReference>
<evidence type="ECO:0000256" key="2">
    <source>
        <dbReference type="ARBA" id="ARBA00001936"/>
    </source>
</evidence>
<keyword evidence="12 14" id="KW-0464">Manganese</keyword>
<dbReference type="NCBIfam" id="NF010626">
    <property type="entry name" value="PRK14019.1"/>
    <property type="match status" value="1"/>
</dbReference>
<dbReference type="InterPro" id="IPR032677">
    <property type="entry name" value="GTP_cyclohydro_II"/>
</dbReference>
<dbReference type="GO" id="GO:0008686">
    <property type="term" value="F:3,4-dihydroxy-2-butanone-4-phosphate synthase activity"/>
    <property type="evidence" value="ECO:0007669"/>
    <property type="project" value="UniProtKB-UniRule"/>
</dbReference>
<dbReference type="InterPro" id="IPR017945">
    <property type="entry name" value="DHBP_synth_RibB-like_a/b_dom"/>
</dbReference>
<reference evidence="16 17" key="1">
    <citation type="submission" date="2018-03" db="EMBL/GenBank/DDBJ databases">
        <title>Comparative genomics illustrates the genes involved in a hyperalkaliphilic mechanisms of Serpentinomonas isolated from highly-alkaline calcium-rich serpentinized springs.</title>
        <authorList>
            <person name="Suzuki S."/>
            <person name="Ishii S."/>
            <person name="Walworth N."/>
            <person name="Bird L."/>
            <person name="Kuenen J.G."/>
            <person name="Nealson K.H."/>
        </authorList>
    </citation>
    <scope>NUCLEOTIDE SEQUENCE [LARGE SCALE GENOMIC DNA]</scope>
    <source>
        <strain evidence="16 17">P1</strain>
    </source>
</reference>
<dbReference type="GO" id="GO:0003935">
    <property type="term" value="F:GTP cyclohydrolase II activity"/>
    <property type="evidence" value="ECO:0007669"/>
    <property type="project" value="TreeGrafter"/>
</dbReference>
<comment type="similarity">
    <text evidence="6">In the C-terminal section; belongs to the GTP cyclohydrolase II family.</text>
</comment>
<evidence type="ECO:0000256" key="10">
    <source>
        <dbReference type="ARBA" id="ARBA00022723"/>
    </source>
</evidence>
<dbReference type="OrthoDB" id="9793111at2"/>
<dbReference type="Proteomes" id="UP000238589">
    <property type="component" value="Unassembled WGS sequence"/>
</dbReference>
<dbReference type="NCBIfam" id="TIGR00506">
    <property type="entry name" value="ribB"/>
    <property type="match status" value="1"/>
</dbReference>
<evidence type="ECO:0000256" key="5">
    <source>
        <dbReference type="ARBA" id="ARBA00005520"/>
    </source>
</evidence>
<dbReference type="PANTHER" id="PTHR21327:SF34">
    <property type="entry name" value="3,4-DIHYDROXY-2-BUTANONE 4-PHOSPHATE SYNTHASE"/>
    <property type="match status" value="1"/>
</dbReference>
<feature type="site" description="Essential for catalytic activity" evidence="14">
    <location>
        <position position="133"/>
    </location>
</feature>
<dbReference type="FunFam" id="3.90.870.10:FF:000001">
    <property type="entry name" value="Riboflavin biosynthesis protein RibBA"/>
    <property type="match status" value="1"/>
</dbReference>
<comment type="caution">
    <text evidence="16">The sequence shown here is derived from an EMBL/GenBank/DDBJ whole genome shotgun (WGS) entry which is preliminary data.</text>
</comment>
<feature type="binding site" evidence="14">
    <location>
        <begin position="147"/>
        <end position="151"/>
    </location>
    <ligand>
        <name>D-ribulose 5-phosphate</name>
        <dbReference type="ChEBI" id="CHEBI:58121"/>
    </ligand>
</feature>
<feature type="binding site" evidence="14">
    <location>
        <position position="35"/>
    </location>
    <ligand>
        <name>Mg(2+)</name>
        <dbReference type="ChEBI" id="CHEBI:18420"/>
        <label>2</label>
    </ligand>
</feature>
<evidence type="ECO:0000256" key="3">
    <source>
        <dbReference type="ARBA" id="ARBA00002284"/>
    </source>
</evidence>
<dbReference type="HAMAP" id="MF_00180">
    <property type="entry name" value="RibB"/>
    <property type="match status" value="1"/>
</dbReference>
<name>A0A2S9K787_9BURK</name>
<evidence type="ECO:0000256" key="7">
    <source>
        <dbReference type="ARBA" id="ARBA00012153"/>
    </source>
</evidence>
<dbReference type="GO" id="GO:0009231">
    <property type="term" value="P:riboflavin biosynthetic process"/>
    <property type="evidence" value="ECO:0007669"/>
    <property type="project" value="UniProtKB-UniRule"/>
</dbReference>